<dbReference type="Gene3D" id="3.30.70.100">
    <property type="match status" value="1"/>
</dbReference>
<dbReference type="AlphaFoldDB" id="A0A0P6WLX6"/>
<keyword evidence="2" id="KW-0560">Oxidoreductase</keyword>
<dbReference type="RefSeq" id="WP_061916918.1">
    <property type="nucleotide sequence ID" value="NZ_DF967971.1"/>
</dbReference>
<accession>A0A0P6WLX6</accession>
<protein>
    <submittedName>
        <fullName evidence="2">Antibiotic biosynthesis monooxygenase</fullName>
    </submittedName>
</protein>
<dbReference type="STRING" id="360411.AC812_16795"/>
<name>A0A0P6WLX6_9CHLR</name>
<gene>
    <name evidence="2" type="ORF">AC812_16795</name>
</gene>
<dbReference type="SUPFAM" id="SSF54909">
    <property type="entry name" value="Dimeric alpha+beta barrel"/>
    <property type="match status" value="1"/>
</dbReference>
<sequence length="101" mass="12163">MHIVLVHIHVKPEFREAFIRETLENARNSLQEEGIARFDFLQQKEDPNRFTLVEVYYAESDQEKHRQTAHYQKWREVVADMMAEPRQGVRYSNIFPEEGAW</sequence>
<evidence type="ECO:0000313" key="2">
    <source>
        <dbReference type="EMBL" id="KPL70801.1"/>
    </source>
</evidence>
<keyword evidence="3" id="KW-1185">Reference proteome</keyword>
<comment type="caution">
    <text evidence="2">The sequence shown here is derived from an EMBL/GenBank/DDBJ whole genome shotgun (WGS) entry which is preliminary data.</text>
</comment>
<dbReference type="PANTHER" id="PTHR33336">
    <property type="entry name" value="QUINOL MONOOXYGENASE YGIN-RELATED"/>
    <property type="match status" value="1"/>
</dbReference>
<proteinExistence type="predicted"/>
<dbReference type="InterPro" id="IPR011008">
    <property type="entry name" value="Dimeric_a/b-barrel"/>
</dbReference>
<organism evidence="2 3">
    <name type="scientific">Bellilinea caldifistulae</name>
    <dbReference type="NCBI Taxonomy" id="360411"/>
    <lineage>
        <taxon>Bacteria</taxon>
        <taxon>Bacillati</taxon>
        <taxon>Chloroflexota</taxon>
        <taxon>Anaerolineae</taxon>
        <taxon>Anaerolineales</taxon>
        <taxon>Anaerolineaceae</taxon>
        <taxon>Bellilinea</taxon>
    </lineage>
</organism>
<dbReference type="Pfam" id="PF03992">
    <property type="entry name" value="ABM"/>
    <property type="match status" value="1"/>
</dbReference>
<dbReference type="OrthoDB" id="9812754at2"/>
<dbReference type="InterPro" id="IPR007138">
    <property type="entry name" value="ABM_dom"/>
</dbReference>
<dbReference type="InterPro" id="IPR050744">
    <property type="entry name" value="AI-2_Isomerase_LsrG"/>
</dbReference>
<dbReference type="Proteomes" id="UP000050514">
    <property type="component" value="Unassembled WGS sequence"/>
</dbReference>
<dbReference type="GO" id="GO:0005829">
    <property type="term" value="C:cytosol"/>
    <property type="evidence" value="ECO:0007669"/>
    <property type="project" value="TreeGrafter"/>
</dbReference>
<reference evidence="2 3" key="1">
    <citation type="submission" date="2015-07" db="EMBL/GenBank/DDBJ databases">
        <title>Draft genome of Bellilinea caldifistulae DSM 17877.</title>
        <authorList>
            <person name="Hemp J."/>
            <person name="Ward L.M."/>
            <person name="Pace L.A."/>
            <person name="Fischer W.W."/>
        </authorList>
    </citation>
    <scope>NUCLEOTIDE SEQUENCE [LARGE SCALE GENOMIC DNA]</scope>
    <source>
        <strain evidence="2 3">GOMI-1</strain>
    </source>
</reference>
<feature type="domain" description="ABM" evidence="1">
    <location>
        <begin position="2"/>
        <end position="95"/>
    </location>
</feature>
<dbReference type="GO" id="GO:0004497">
    <property type="term" value="F:monooxygenase activity"/>
    <property type="evidence" value="ECO:0007669"/>
    <property type="project" value="UniProtKB-KW"/>
</dbReference>
<dbReference type="PROSITE" id="PS51725">
    <property type="entry name" value="ABM"/>
    <property type="match status" value="1"/>
</dbReference>
<keyword evidence="2" id="KW-0503">Monooxygenase</keyword>
<dbReference type="EMBL" id="LGHJ01000029">
    <property type="protein sequence ID" value="KPL70801.1"/>
    <property type="molecule type" value="Genomic_DNA"/>
</dbReference>
<evidence type="ECO:0000259" key="1">
    <source>
        <dbReference type="PROSITE" id="PS51725"/>
    </source>
</evidence>
<dbReference type="PANTHER" id="PTHR33336:SF1">
    <property type="entry name" value="(4S)-4-HYDROXY-5-PHOSPHONOOXYPENTANE-2,3-DIONE ISOMERASE"/>
    <property type="match status" value="1"/>
</dbReference>
<evidence type="ECO:0000313" key="3">
    <source>
        <dbReference type="Proteomes" id="UP000050514"/>
    </source>
</evidence>